<proteinExistence type="predicted"/>
<dbReference type="PANTHER" id="PTHR30007:SF1">
    <property type="entry name" value="BLR1914 PROTEIN"/>
    <property type="match status" value="1"/>
</dbReference>
<feature type="compositionally biased region" description="Polar residues" evidence="1">
    <location>
        <begin position="144"/>
        <end position="156"/>
    </location>
</feature>
<feature type="compositionally biased region" description="Basic residues" evidence="1">
    <location>
        <begin position="24"/>
        <end position="36"/>
    </location>
</feature>
<sequence>MPDRTIPRGWTAPAKLEARSVGSRSRRGPRRRRPGKLHADPGYDSADLRLRRRGIGPRIARRGIEASNHLGQHRWVVERTASWLNGLCRLHRRYERKPEYFLAFVGVAAALICHRQLTKRDDVEEAPSPMRAEHLRQCEQVIQQAGPSPCAGSTSAARAGRWSRGTRPDDHGRLLALLGPRRPSPR</sequence>
<feature type="region of interest" description="Disordered" evidence="1">
    <location>
        <begin position="144"/>
        <end position="186"/>
    </location>
</feature>
<organism evidence="2 3">
    <name type="scientific">Actinomadura pelletieri DSM 43383</name>
    <dbReference type="NCBI Taxonomy" id="1120940"/>
    <lineage>
        <taxon>Bacteria</taxon>
        <taxon>Bacillati</taxon>
        <taxon>Actinomycetota</taxon>
        <taxon>Actinomycetes</taxon>
        <taxon>Streptosporangiales</taxon>
        <taxon>Thermomonosporaceae</taxon>
        <taxon>Actinomadura</taxon>
    </lineage>
</organism>
<evidence type="ECO:0000313" key="3">
    <source>
        <dbReference type="Proteomes" id="UP000274601"/>
    </source>
</evidence>
<dbReference type="Proteomes" id="UP000274601">
    <property type="component" value="Unassembled WGS sequence"/>
</dbReference>
<feature type="compositionally biased region" description="Low complexity" evidence="1">
    <location>
        <begin position="174"/>
        <end position="186"/>
    </location>
</feature>
<reference evidence="2 3" key="1">
    <citation type="submission" date="2018-10" db="EMBL/GenBank/DDBJ databases">
        <title>Genomic Encyclopedia of Archaeal and Bacterial Type Strains, Phase II (KMG-II): from individual species to whole genera.</title>
        <authorList>
            <person name="Goeker M."/>
        </authorList>
    </citation>
    <scope>NUCLEOTIDE SEQUENCE [LARGE SCALE GENOMIC DNA]</scope>
    <source>
        <strain evidence="2 3">DSM 43383</strain>
    </source>
</reference>
<dbReference type="PANTHER" id="PTHR30007">
    <property type="entry name" value="PHP DOMAIN PROTEIN"/>
    <property type="match status" value="1"/>
</dbReference>
<gene>
    <name evidence="2" type="ORF">BZB76_6321</name>
</gene>
<name>A0A495Q9A5_9ACTN</name>
<dbReference type="AlphaFoldDB" id="A0A495Q9A5"/>
<evidence type="ECO:0000256" key="1">
    <source>
        <dbReference type="SAM" id="MobiDB-lite"/>
    </source>
</evidence>
<feature type="region of interest" description="Disordered" evidence="1">
    <location>
        <begin position="1"/>
        <end position="43"/>
    </location>
</feature>
<dbReference type="EMBL" id="RBWU01000008">
    <property type="protein sequence ID" value="RKS68078.1"/>
    <property type="molecule type" value="Genomic_DNA"/>
</dbReference>
<keyword evidence="3" id="KW-1185">Reference proteome</keyword>
<evidence type="ECO:0000313" key="2">
    <source>
        <dbReference type="EMBL" id="RKS68078.1"/>
    </source>
</evidence>
<protein>
    <submittedName>
        <fullName evidence="2">DDE family transposase</fullName>
    </submittedName>
</protein>
<accession>A0A495Q9A5</accession>
<comment type="caution">
    <text evidence="2">The sequence shown here is derived from an EMBL/GenBank/DDBJ whole genome shotgun (WGS) entry which is preliminary data.</text>
</comment>